<proteinExistence type="predicted"/>
<evidence type="ECO:0000313" key="6">
    <source>
        <dbReference type="Proteomes" id="UP000199682"/>
    </source>
</evidence>
<sequence>MTCILSGMEMPLHERIAADLRRRIASGELAVGDPVPSESQLGAQWNASRAPVRQALTSLRAEGMIGGGRGKPAVVRRHTLSQPFETFLSFSSWAAGLGHVPGQRTLEIARRPADADIADALQLDEGTPVVQLLRQRLIDGRPTMLERTTFVEPVGRLLFDFDCDSGSLYAYLGEQGVDMTVARHQIDAVAADAQDSELLEVALGAPLLRERRCASGMDGRPVEYSDDRYRPDMVSFSIENSQQAHPALLRDWRAS</sequence>
<dbReference type="PANTHER" id="PTHR44846">
    <property type="entry name" value="MANNOSYL-D-GLYCERATE TRANSPORT/METABOLISM SYSTEM REPRESSOR MNGR-RELATED"/>
    <property type="match status" value="1"/>
</dbReference>
<accession>A0A1G9Y4D8</accession>
<dbReference type="Gene3D" id="1.10.10.10">
    <property type="entry name" value="Winged helix-like DNA-binding domain superfamily/Winged helix DNA-binding domain"/>
    <property type="match status" value="1"/>
</dbReference>
<dbReference type="Gene3D" id="3.40.1410.10">
    <property type="entry name" value="Chorismate lyase-like"/>
    <property type="match status" value="1"/>
</dbReference>
<dbReference type="InterPro" id="IPR036388">
    <property type="entry name" value="WH-like_DNA-bd_sf"/>
</dbReference>
<dbReference type="InterPro" id="IPR000524">
    <property type="entry name" value="Tscrpt_reg_HTH_GntR"/>
</dbReference>
<dbReference type="PRINTS" id="PR00035">
    <property type="entry name" value="HTHGNTR"/>
</dbReference>
<dbReference type="CDD" id="cd07377">
    <property type="entry name" value="WHTH_GntR"/>
    <property type="match status" value="1"/>
</dbReference>
<dbReference type="SUPFAM" id="SSF64288">
    <property type="entry name" value="Chorismate lyase-like"/>
    <property type="match status" value="1"/>
</dbReference>
<dbReference type="InterPro" id="IPR036390">
    <property type="entry name" value="WH_DNA-bd_sf"/>
</dbReference>
<dbReference type="InterPro" id="IPR050679">
    <property type="entry name" value="Bact_HTH_transcr_reg"/>
</dbReference>
<reference evidence="6" key="1">
    <citation type="submission" date="2016-10" db="EMBL/GenBank/DDBJ databases">
        <authorList>
            <person name="Varghese N."/>
            <person name="Submissions S."/>
        </authorList>
    </citation>
    <scope>NUCLEOTIDE SEQUENCE [LARGE SCALE GENOMIC DNA]</scope>
    <source>
        <strain evidence="6">DSM 44796</strain>
    </source>
</reference>
<dbReference type="SMART" id="SM00866">
    <property type="entry name" value="UTRA"/>
    <property type="match status" value="1"/>
</dbReference>
<dbReference type="PROSITE" id="PS50949">
    <property type="entry name" value="HTH_GNTR"/>
    <property type="match status" value="1"/>
</dbReference>
<dbReference type="EMBL" id="FNET01000032">
    <property type="protein sequence ID" value="SDN03878.1"/>
    <property type="molecule type" value="Genomic_DNA"/>
</dbReference>
<gene>
    <name evidence="5" type="ORF">SAMN04488074_13240</name>
</gene>
<feature type="domain" description="HTH gntR-type" evidence="4">
    <location>
        <begin position="10"/>
        <end position="78"/>
    </location>
</feature>
<dbReference type="GO" id="GO:0003700">
    <property type="term" value="F:DNA-binding transcription factor activity"/>
    <property type="evidence" value="ECO:0007669"/>
    <property type="project" value="InterPro"/>
</dbReference>
<dbReference type="Pfam" id="PF00392">
    <property type="entry name" value="GntR"/>
    <property type="match status" value="1"/>
</dbReference>
<dbReference type="GO" id="GO:0003677">
    <property type="term" value="F:DNA binding"/>
    <property type="evidence" value="ECO:0007669"/>
    <property type="project" value="UniProtKB-KW"/>
</dbReference>
<dbReference type="AlphaFoldDB" id="A0A1G9Y4D8"/>
<keyword evidence="3" id="KW-0804">Transcription</keyword>
<evidence type="ECO:0000256" key="3">
    <source>
        <dbReference type="ARBA" id="ARBA00023163"/>
    </source>
</evidence>
<dbReference type="SUPFAM" id="SSF46785">
    <property type="entry name" value="Winged helix' DNA-binding domain"/>
    <property type="match status" value="1"/>
</dbReference>
<dbReference type="SMART" id="SM00345">
    <property type="entry name" value="HTH_GNTR"/>
    <property type="match status" value="1"/>
</dbReference>
<dbReference type="InterPro" id="IPR011663">
    <property type="entry name" value="UTRA"/>
</dbReference>
<evidence type="ECO:0000259" key="4">
    <source>
        <dbReference type="PROSITE" id="PS50949"/>
    </source>
</evidence>
<dbReference type="Proteomes" id="UP000199682">
    <property type="component" value="Unassembled WGS sequence"/>
</dbReference>
<dbReference type="InterPro" id="IPR028978">
    <property type="entry name" value="Chorismate_lyase_/UTRA_dom_sf"/>
</dbReference>
<name>A0A1G9Y4D8_9PSEU</name>
<evidence type="ECO:0000256" key="2">
    <source>
        <dbReference type="ARBA" id="ARBA00023125"/>
    </source>
</evidence>
<keyword evidence="1" id="KW-0805">Transcription regulation</keyword>
<evidence type="ECO:0000313" key="5">
    <source>
        <dbReference type="EMBL" id="SDN03878.1"/>
    </source>
</evidence>
<dbReference type="Pfam" id="PF07702">
    <property type="entry name" value="UTRA"/>
    <property type="match status" value="1"/>
</dbReference>
<organism evidence="5 6">
    <name type="scientific">Lentzea albidocapillata subsp. violacea</name>
    <dbReference type="NCBI Taxonomy" id="128104"/>
    <lineage>
        <taxon>Bacteria</taxon>
        <taxon>Bacillati</taxon>
        <taxon>Actinomycetota</taxon>
        <taxon>Actinomycetes</taxon>
        <taxon>Pseudonocardiales</taxon>
        <taxon>Pseudonocardiaceae</taxon>
        <taxon>Lentzea</taxon>
    </lineage>
</organism>
<evidence type="ECO:0000256" key="1">
    <source>
        <dbReference type="ARBA" id="ARBA00023015"/>
    </source>
</evidence>
<keyword evidence="2" id="KW-0238">DNA-binding</keyword>
<protein>
    <submittedName>
        <fullName evidence="5">GntR family transcriptional regulator</fullName>
    </submittedName>
</protein>